<feature type="transmembrane region" description="Helical" evidence="1">
    <location>
        <begin position="238"/>
        <end position="260"/>
    </location>
</feature>
<keyword evidence="1" id="KW-0472">Membrane</keyword>
<evidence type="ECO:0000313" key="3">
    <source>
        <dbReference type="Proteomes" id="UP000253303"/>
    </source>
</evidence>
<dbReference type="InterPro" id="IPR025450">
    <property type="entry name" value="YndJ-like"/>
</dbReference>
<dbReference type="OrthoDB" id="4190194at2"/>
<feature type="transmembrane region" description="Helical" evidence="1">
    <location>
        <begin position="7"/>
        <end position="31"/>
    </location>
</feature>
<keyword evidence="3" id="KW-1185">Reference proteome</keyword>
<reference evidence="2 3" key="1">
    <citation type="submission" date="2018-06" db="EMBL/GenBank/DDBJ databases">
        <title>Sphaerisporangium craniellae sp. nov., isolated from a marine sponge in the South China Sea.</title>
        <authorList>
            <person name="Li L."/>
        </authorList>
    </citation>
    <scope>NUCLEOTIDE SEQUENCE [LARGE SCALE GENOMIC DNA]</scope>
    <source>
        <strain evidence="2 3">LHW63015</strain>
    </source>
</reference>
<feature type="transmembrane region" description="Helical" evidence="1">
    <location>
        <begin position="51"/>
        <end position="72"/>
    </location>
</feature>
<dbReference type="Pfam" id="PF14158">
    <property type="entry name" value="YndJ"/>
    <property type="match status" value="1"/>
</dbReference>
<keyword evidence="1" id="KW-0812">Transmembrane</keyword>
<accession>A0A366M339</accession>
<sequence>MRPLLDVIVAAGMLVVVPVGLRLAGVSRLAARLWWAGAIPGAVSLWLPRGAVAAALAGIYLCAALVLAAQIPGRLWARRTASELAFATALITPAIAGIALLAERAGHPLWGFDLGILALTTAHFHYAGFAAALVAGLLCRSFGESPAGRAAALTVPAGTLLVLGGYFVGDLAELAGAVVLTAGMWTVAWLTLVRSREADRLTRALFGVSAAALAVSMIFALAWALGEATGLPHPTIPWMIATHGVANAAGFALCGLAAWARLRPRQP</sequence>
<evidence type="ECO:0008006" key="4">
    <source>
        <dbReference type="Google" id="ProtNLM"/>
    </source>
</evidence>
<gene>
    <name evidence="2" type="ORF">DP939_14195</name>
</gene>
<dbReference type="AlphaFoldDB" id="A0A366M339"/>
<evidence type="ECO:0000313" key="2">
    <source>
        <dbReference type="EMBL" id="RBQ19852.1"/>
    </source>
</evidence>
<feature type="transmembrane region" description="Helical" evidence="1">
    <location>
        <begin position="204"/>
        <end position="226"/>
    </location>
</feature>
<organism evidence="2 3">
    <name type="scientific">Spongiactinospora rosea</name>
    <dbReference type="NCBI Taxonomy" id="2248750"/>
    <lineage>
        <taxon>Bacteria</taxon>
        <taxon>Bacillati</taxon>
        <taxon>Actinomycetota</taxon>
        <taxon>Actinomycetes</taxon>
        <taxon>Streptosporangiales</taxon>
        <taxon>Streptosporangiaceae</taxon>
        <taxon>Spongiactinospora</taxon>
    </lineage>
</organism>
<comment type="caution">
    <text evidence="2">The sequence shown here is derived from an EMBL/GenBank/DDBJ whole genome shotgun (WGS) entry which is preliminary data.</text>
</comment>
<protein>
    <recommendedName>
        <fullName evidence="4">YndJ-like protein</fullName>
    </recommendedName>
</protein>
<feature type="transmembrane region" description="Helical" evidence="1">
    <location>
        <begin position="84"/>
        <end position="102"/>
    </location>
</feature>
<proteinExistence type="predicted"/>
<evidence type="ECO:0000256" key="1">
    <source>
        <dbReference type="SAM" id="Phobius"/>
    </source>
</evidence>
<feature type="transmembrane region" description="Helical" evidence="1">
    <location>
        <begin position="114"/>
        <end position="138"/>
    </location>
</feature>
<keyword evidence="1" id="KW-1133">Transmembrane helix</keyword>
<dbReference type="RefSeq" id="WP_113981118.1">
    <property type="nucleotide sequence ID" value="NZ_QMEY01000004.1"/>
</dbReference>
<feature type="transmembrane region" description="Helical" evidence="1">
    <location>
        <begin position="174"/>
        <end position="192"/>
    </location>
</feature>
<dbReference type="Proteomes" id="UP000253303">
    <property type="component" value="Unassembled WGS sequence"/>
</dbReference>
<dbReference type="EMBL" id="QMEY01000004">
    <property type="protein sequence ID" value="RBQ19852.1"/>
    <property type="molecule type" value="Genomic_DNA"/>
</dbReference>
<name>A0A366M339_9ACTN</name>
<feature type="transmembrane region" description="Helical" evidence="1">
    <location>
        <begin position="150"/>
        <end position="168"/>
    </location>
</feature>